<dbReference type="SMART" id="SM00342">
    <property type="entry name" value="HTH_ARAC"/>
    <property type="match status" value="1"/>
</dbReference>
<evidence type="ECO:0000256" key="1">
    <source>
        <dbReference type="ARBA" id="ARBA00023015"/>
    </source>
</evidence>
<reference evidence="5 6" key="1">
    <citation type="submission" date="2023-05" db="EMBL/GenBank/DDBJ databases">
        <title>YMD87, complete Genome.</title>
        <authorList>
            <person name="Zhang J."/>
            <person name="Xu X."/>
        </authorList>
    </citation>
    <scope>NUCLEOTIDE SEQUENCE [LARGE SCALE GENOMIC DNA]</scope>
    <source>
        <strain evidence="5 6">YMD87</strain>
    </source>
</reference>
<dbReference type="InterPro" id="IPR020449">
    <property type="entry name" value="Tscrpt_reg_AraC-type_HTH"/>
</dbReference>
<dbReference type="SUPFAM" id="SSF46689">
    <property type="entry name" value="Homeodomain-like"/>
    <property type="match status" value="1"/>
</dbReference>
<proteinExistence type="predicted"/>
<dbReference type="PRINTS" id="PR00032">
    <property type="entry name" value="HTHARAC"/>
</dbReference>
<keyword evidence="1" id="KW-0805">Transcription regulation</keyword>
<dbReference type="InterPro" id="IPR018062">
    <property type="entry name" value="HTH_AraC-typ_CS"/>
</dbReference>
<dbReference type="PANTHER" id="PTHR46796">
    <property type="entry name" value="HTH-TYPE TRANSCRIPTIONAL ACTIVATOR RHAS-RELATED"/>
    <property type="match status" value="1"/>
</dbReference>
<gene>
    <name evidence="5" type="ORF">QF118_12730</name>
</gene>
<dbReference type="InterPro" id="IPR050204">
    <property type="entry name" value="AraC_XylS_family_regulators"/>
</dbReference>
<accession>A0ABY8QE68</accession>
<dbReference type="Proteomes" id="UP001241605">
    <property type="component" value="Chromosome"/>
</dbReference>
<evidence type="ECO:0000313" key="6">
    <source>
        <dbReference type="Proteomes" id="UP001241605"/>
    </source>
</evidence>
<dbReference type="EMBL" id="CP124616">
    <property type="protein sequence ID" value="WGW02799.1"/>
    <property type="molecule type" value="Genomic_DNA"/>
</dbReference>
<feature type="domain" description="HTH araC/xylS-type" evidence="4">
    <location>
        <begin position="208"/>
        <end position="306"/>
    </location>
</feature>
<dbReference type="RefSeq" id="WP_282299429.1">
    <property type="nucleotide sequence ID" value="NZ_CP124616.1"/>
</dbReference>
<dbReference type="InterPro" id="IPR029062">
    <property type="entry name" value="Class_I_gatase-like"/>
</dbReference>
<dbReference type="Gene3D" id="3.40.50.880">
    <property type="match status" value="1"/>
</dbReference>
<dbReference type="Gene3D" id="1.10.10.60">
    <property type="entry name" value="Homeodomain-like"/>
    <property type="match status" value="1"/>
</dbReference>
<name>A0ABY8QE68_9RHOB</name>
<keyword evidence="6" id="KW-1185">Reference proteome</keyword>
<dbReference type="InterPro" id="IPR018060">
    <property type="entry name" value="HTH_AraC"/>
</dbReference>
<evidence type="ECO:0000259" key="4">
    <source>
        <dbReference type="PROSITE" id="PS01124"/>
    </source>
</evidence>
<organism evidence="5 6">
    <name type="scientific">Tropicibacter oceani</name>
    <dbReference type="NCBI Taxonomy" id="3058420"/>
    <lineage>
        <taxon>Bacteria</taxon>
        <taxon>Pseudomonadati</taxon>
        <taxon>Pseudomonadota</taxon>
        <taxon>Alphaproteobacteria</taxon>
        <taxon>Rhodobacterales</taxon>
        <taxon>Roseobacteraceae</taxon>
        <taxon>Tropicibacter</taxon>
    </lineage>
</organism>
<dbReference type="PROSITE" id="PS00041">
    <property type="entry name" value="HTH_ARAC_FAMILY_1"/>
    <property type="match status" value="1"/>
</dbReference>
<protein>
    <submittedName>
        <fullName evidence="5">Helix-turn-helix domain-containing protein</fullName>
    </submittedName>
</protein>
<dbReference type="SUPFAM" id="SSF52317">
    <property type="entry name" value="Class I glutamine amidotransferase-like"/>
    <property type="match status" value="1"/>
</dbReference>
<sequence>MQVSLVLFPEMPILTYALTHEVLTLANRCAGRDLFSWQCRTVTGQPITTQEGVALPPDLAGWQDAESIDLILLCAGSQPLRHLPMGLRGFLGRAATAQSTLGGLGTGTLVLAELGHLEGREAVLEGADQVEHRGKWPGIARSGANFCMDRQRLTARSGLPVVDALSAWIGRTASPALAAQVSDAFSPGPLAKPGETQKLPRTSDPVLMRMQAVMASNLEQPIALEVVARELELSPKQMRTRCQNGLGVTPMHAYLQLRLDRARALVRETELSVQDIATATGFVSPSAFTRSYRTHFGETPRDMRAARRPRA</sequence>
<evidence type="ECO:0000256" key="2">
    <source>
        <dbReference type="ARBA" id="ARBA00023125"/>
    </source>
</evidence>
<evidence type="ECO:0000313" key="5">
    <source>
        <dbReference type="EMBL" id="WGW02799.1"/>
    </source>
</evidence>
<evidence type="ECO:0000256" key="3">
    <source>
        <dbReference type="ARBA" id="ARBA00023163"/>
    </source>
</evidence>
<keyword evidence="3" id="KW-0804">Transcription</keyword>
<keyword evidence="2" id="KW-0238">DNA-binding</keyword>
<dbReference type="PROSITE" id="PS01124">
    <property type="entry name" value="HTH_ARAC_FAMILY_2"/>
    <property type="match status" value="1"/>
</dbReference>
<dbReference type="InterPro" id="IPR009057">
    <property type="entry name" value="Homeodomain-like_sf"/>
</dbReference>
<dbReference type="Pfam" id="PF12833">
    <property type="entry name" value="HTH_18"/>
    <property type="match status" value="1"/>
</dbReference>